<reference evidence="8" key="1">
    <citation type="submission" date="2016-10" db="EMBL/GenBank/DDBJ databases">
        <authorList>
            <person name="Varghese N."/>
            <person name="Submissions S."/>
        </authorList>
    </citation>
    <scope>NUCLEOTIDE SEQUENCE [LARGE SCALE GENOMIC DNA]</scope>
    <source>
        <strain evidence="8">DSM 44234</strain>
    </source>
</reference>
<dbReference type="Gene3D" id="3.40.50.12780">
    <property type="entry name" value="N-terminal domain of ligase-like"/>
    <property type="match status" value="1"/>
</dbReference>
<dbReference type="GO" id="GO:0004467">
    <property type="term" value="F:long-chain fatty acid-CoA ligase activity"/>
    <property type="evidence" value="ECO:0007669"/>
    <property type="project" value="TreeGrafter"/>
</dbReference>
<dbReference type="GO" id="GO:0016020">
    <property type="term" value="C:membrane"/>
    <property type="evidence" value="ECO:0007669"/>
    <property type="project" value="TreeGrafter"/>
</dbReference>
<dbReference type="PANTHER" id="PTHR43272:SF32">
    <property type="entry name" value="AMP-DEPENDENT SYNTHETASE_LIGASE DOMAIN-CONTAINING PROTEIN"/>
    <property type="match status" value="1"/>
</dbReference>
<evidence type="ECO:0000256" key="4">
    <source>
        <dbReference type="ARBA" id="ARBA00023098"/>
    </source>
</evidence>
<dbReference type="InterPro" id="IPR000873">
    <property type="entry name" value="AMP-dep_synth/lig_dom"/>
</dbReference>
<protein>
    <recommendedName>
        <fullName evidence="5">Acyl-CoA synthetase</fullName>
    </recommendedName>
</protein>
<dbReference type="InterPro" id="IPR042099">
    <property type="entry name" value="ANL_N_sf"/>
</dbReference>
<dbReference type="AlphaFoldDB" id="A0A1H4QD78"/>
<dbReference type="PANTHER" id="PTHR43272">
    <property type="entry name" value="LONG-CHAIN-FATTY-ACID--COA LIGASE"/>
    <property type="match status" value="1"/>
</dbReference>
<sequence>MCSFHYLYEEMKLRIESTEPTRTHAPSDNLTTRVRDLAASAPSTELFLRPSGAGWSPVTAAQFNEQITAVGKGLMARGVEAGTRIAIMSPTRYEWALLDYANWSVGGSTVAVYESNSAAQVEHILTDSASIALITDTRGTADRIAEGVPAAAQVWVIDEGLVDALVADGAGISDEDYLARATAVEAAAEATLVYTSGTTGKPKGVVLTHDNLLSEYDAIHEGLDKMAGKNASTVMFLPLAHIFARAISVAAVQHSIRVAHTADLSNLTGLFGELKPTYILSVPRVFEKVYNTMSAKAEEGGKGKIFNAAVETAIEFSKARDTGGAGLVLKLKHALFDKLVYSKLREALGGECDCAVSGGAPLGARLGHFFRGAGVTVYEGYGLSETSAAITCNTPTEQRVGTVGRPVPGNEVAIAEDGEILLRGPVVFGGYWGLPEANAEALQDGWFHTGDLGSLDADGYLSITGRKKEILVTAAGKNVAPAQTEDALRQHPLVSQAMLVGDKQPFVGALITLDQEALPGWLSAHGLPAEMTLEEAAANETLLAEIASAVATANALVSKAEQVKKWSVLTTDFTIEGGELTPTLKVKRNVVMDKYGDEVDAIYA</sequence>
<dbReference type="InterPro" id="IPR020845">
    <property type="entry name" value="AMP-binding_CS"/>
</dbReference>
<evidence type="ECO:0000256" key="2">
    <source>
        <dbReference type="ARBA" id="ARBA00022598"/>
    </source>
</evidence>
<dbReference type="Proteomes" id="UP000182241">
    <property type="component" value="Unassembled WGS sequence"/>
</dbReference>
<organism evidence="7 8">
    <name type="scientific">Tsukamurella tyrosinosolvens</name>
    <dbReference type="NCBI Taxonomy" id="57704"/>
    <lineage>
        <taxon>Bacteria</taxon>
        <taxon>Bacillati</taxon>
        <taxon>Actinomycetota</taxon>
        <taxon>Actinomycetes</taxon>
        <taxon>Mycobacteriales</taxon>
        <taxon>Tsukamurellaceae</taxon>
        <taxon>Tsukamurella</taxon>
    </lineage>
</organism>
<dbReference type="Pfam" id="PF00501">
    <property type="entry name" value="AMP-binding"/>
    <property type="match status" value="1"/>
</dbReference>
<comment type="similarity">
    <text evidence="1">Belongs to the ATP-dependent AMP-binding enzyme family.</text>
</comment>
<dbReference type="PROSITE" id="PS00455">
    <property type="entry name" value="AMP_BINDING"/>
    <property type="match status" value="1"/>
</dbReference>
<dbReference type="EMBL" id="FNSA01000003">
    <property type="protein sequence ID" value="SEC17551.1"/>
    <property type="molecule type" value="Genomic_DNA"/>
</dbReference>
<evidence type="ECO:0000256" key="1">
    <source>
        <dbReference type="ARBA" id="ARBA00006432"/>
    </source>
</evidence>
<evidence type="ECO:0000313" key="8">
    <source>
        <dbReference type="Proteomes" id="UP000182241"/>
    </source>
</evidence>
<proteinExistence type="inferred from homology"/>
<dbReference type="Pfam" id="PF23562">
    <property type="entry name" value="AMP-binding_C_3"/>
    <property type="match status" value="1"/>
</dbReference>
<evidence type="ECO:0000256" key="3">
    <source>
        <dbReference type="ARBA" id="ARBA00022832"/>
    </source>
</evidence>
<gene>
    <name evidence="7" type="ORF">SAMN04489793_1717</name>
</gene>
<dbReference type="CDD" id="cd05907">
    <property type="entry name" value="VL_LC_FACS_like"/>
    <property type="match status" value="1"/>
</dbReference>
<evidence type="ECO:0000259" key="6">
    <source>
        <dbReference type="Pfam" id="PF00501"/>
    </source>
</evidence>
<keyword evidence="3" id="KW-0276">Fatty acid metabolism</keyword>
<evidence type="ECO:0000313" key="7">
    <source>
        <dbReference type="EMBL" id="SEC17551.1"/>
    </source>
</evidence>
<name>A0A1H4QD78_TSUTY</name>
<keyword evidence="8" id="KW-1185">Reference proteome</keyword>
<accession>A0A1H4QD78</accession>
<keyword evidence="2" id="KW-0436">Ligase</keyword>
<dbReference type="SUPFAM" id="SSF56801">
    <property type="entry name" value="Acetyl-CoA synthetase-like"/>
    <property type="match status" value="1"/>
</dbReference>
<feature type="domain" description="AMP-dependent synthetase/ligase" evidence="6">
    <location>
        <begin position="54"/>
        <end position="432"/>
    </location>
</feature>
<keyword evidence="4" id="KW-0443">Lipid metabolism</keyword>
<dbReference type="STRING" id="57704.SAMN04489793_1717"/>
<evidence type="ECO:0000256" key="5">
    <source>
        <dbReference type="ARBA" id="ARBA00032875"/>
    </source>
</evidence>